<organism evidence="3 4">
    <name type="scientific">Methylococcus capsulatus</name>
    <dbReference type="NCBI Taxonomy" id="414"/>
    <lineage>
        <taxon>Bacteria</taxon>
        <taxon>Pseudomonadati</taxon>
        <taxon>Pseudomonadota</taxon>
        <taxon>Gammaproteobacteria</taxon>
        <taxon>Methylococcales</taxon>
        <taxon>Methylococcaceae</taxon>
        <taxon>Methylococcus</taxon>
    </lineage>
</organism>
<dbReference type="PANTHER" id="PTHR30041">
    <property type="entry name" value="ARSENATE REDUCTASE"/>
    <property type="match status" value="1"/>
</dbReference>
<comment type="similarity">
    <text evidence="1 2">Belongs to the ArsC family.</text>
</comment>
<reference evidence="3" key="1">
    <citation type="submission" date="2023-03" db="EMBL/GenBank/DDBJ databases">
        <authorList>
            <person name="Pearce D."/>
        </authorList>
    </citation>
    <scope>NUCLEOTIDE SEQUENCE</scope>
    <source>
        <strain evidence="3">Mc</strain>
    </source>
</reference>
<protein>
    <submittedName>
        <fullName evidence="3">Reductase YffB</fullName>
    </submittedName>
</protein>
<dbReference type="Pfam" id="PF03960">
    <property type="entry name" value="ArsC"/>
    <property type="match status" value="1"/>
</dbReference>
<gene>
    <name evidence="3" type="primary">yffB</name>
    <name evidence="3" type="ORF">MCNOR_3058</name>
</gene>
<dbReference type="SUPFAM" id="SSF52833">
    <property type="entry name" value="Thioredoxin-like"/>
    <property type="match status" value="1"/>
</dbReference>
<dbReference type="InterPro" id="IPR006660">
    <property type="entry name" value="Arsenate_reductase-like"/>
</dbReference>
<name>A0AA35Y1J4_METCP</name>
<dbReference type="AlphaFoldDB" id="A0AA35Y1J4"/>
<dbReference type="Gene3D" id="3.40.30.10">
    <property type="entry name" value="Glutaredoxin"/>
    <property type="match status" value="1"/>
</dbReference>
<evidence type="ECO:0000256" key="1">
    <source>
        <dbReference type="ARBA" id="ARBA00007198"/>
    </source>
</evidence>
<dbReference type="PANTHER" id="PTHR30041:SF8">
    <property type="entry name" value="PROTEIN YFFB"/>
    <property type="match status" value="1"/>
</dbReference>
<dbReference type="CDD" id="cd03035">
    <property type="entry name" value="ArsC_Yffb"/>
    <property type="match status" value="1"/>
</dbReference>
<dbReference type="EMBL" id="OX458332">
    <property type="protein sequence ID" value="CAI8880669.1"/>
    <property type="molecule type" value="Genomic_DNA"/>
</dbReference>
<dbReference type="InterPro" id="IPR036249">
    <property type="entry name" value="Thioredoxin-like_sf"/>
</dbReference>
<evidence type="ECO:0000256" key="2">
    <source>
        <dbReference type="PROSITE-ProRule" id="PRU01282"/>
    </source>
</evidence>
<dbReference type="Proteomes" id="UP001158598">
    <property type="component" value="Chromosome"/>
</dbReference>
<proteinExistence type="inferred from homology"/>
<sequence length="111" mass="12844">MTTLTLYGIANCEACRKARQALESRGRSSCFHDLRRDGLDRLLLERMVTDLGWENLLNRRSATWRALPESIRTPLQRERALELMLEHPTLIKRPVVERAGRFFLGLADLLP</sequence>
<evidence type="ECO:0000313" key="4">
    <source>
        <dbReference type="Proteomes" id="UP001158598"/>
    </source>
</evidence>
<evidence type="ECO:0000313" key="3">
    <source>
        <dbReference type="EMBL" id="CAI8880669.1"/>
    </source>
</evidence>
<accession>A0AA35Y1J4</accession>
<dbReference type="PROSITE" id="PS51353">
    <property type="entry name" value="ARSC"/>
    <property type="match status" value="1"/>
</dbReference>
<dbReference type="RefSeq" id="WP_017365695.1">
    <property type="nucleotide sequence ID" value="NZ_OX458332.1"/>
</dbReference>